<dbReference type="PROSITE" id="PS50003">
    <property type="entry name" value="PH_DOMAIN"/>
    <property type="match status" value="1"/>
</dbReference>
<accession>A0A6T7RTX6</accession>
<feature type="compositionally biased region" description="Polar residues" evidence="1">
    <location>
        <begin position="34"/>
        <end position="45"/>
    </location>
</feature>
<proteinExistence type="predicted"/>
<feature type="region of interest" description="Disordered" evidence="1">
    <location>
        <begin position="1"/>
        <end position="112"/>
    </location>
</feature>
<evidence type="ECO:0000259" key="2">
    <source>
        <dbReference type="PROSITE" id="PS50003"/>
    </source>
</evidence>
<dbReference type="SUPFAM" id="SSF50729">
    <property type="entry name" value="PH domain-like"/>
    <property type="match status" value="1"/>
</dbReference>
<organism evidence="3">
    <name type="scientific">Hanusia phi</name>
    <dbReference type="NCBI Taxonomy" id="3032"/>
    <lineage>
        <taxon>Eukaryota</taxon>
        <taxon>Cryptophyceae</taxon>
        <taxon>Pyrenomonadales</taxon>
        <taxon>Geminigeraceae</taxon>
        <taxon>Hanusia</taxon>
    </lineage>
</organism>
<protein>
    <recommendedName>
        <fullName evidence="2">PH domain-containing protein</fullName>
    </recommendedName>
</protein>
<dbReference type="Gene3D" id="2.30.29.30">
    <property type="entry name" value="Pleckstrin-homology domain (PH domain)/Phosphotyrosine-binding domain (PTB)"/>
    <property type="match status" value="1"/>
</dbReference>
<evidence type="ECO:0000313" key="4">
    <source>
        <dbReference type="EMBL" id="CAD8492218.1"/>
    </source>
</evidence>
<name>A0A6T7RTX6_9CRYP</name>
<feature type="compositionally biased region" description="Low complexity" evidence="1">
    <location>
        <begin position="11"/>
        <end position="23"/>
    </location>
</feature>
<dbReference type="InterPro" id="IPR001849">
    <property type="entry name" value="PH_domain"/>
</dbReference>
<feature type="compositionally biased region" description="Polar residues" evidence="1">
    <location>
        <begin position="251"/>
        <end position="261"/>
    </location>
</feature>
<gene>
    <name evidence="3" type="ORF">HPHI1048_LOCUS14909</name>
    <name evidence="4" type="ORF">HPHI1048_LOCUS14910</name>
</gene>
<feature type="region of interest" description="Disordered" evidence="1">
    <location>
        <begin position="179"/>
        <end position="202"/>
    </location>
</feature>
<dbReference type="EMBL" id="HBEO01022034">
    <property type="protein sequence ID" value="CAD8492218.1"/>
    <property type="molecule type" value="Transcribed_RNA"/>
</dbReference>
<dbReference type="InterPro" id="IPR011993">
    <property type="entry name" value="PH-like_dom_sf"/>
</dbReference>
<reference evidence="3" key="1">
    <citation type="submission" date="2021-01" db="EMBL/GenBank/DDBJ databases">
        <authorList>
            <person name="Corre E."/>
            <person name="Pelletier E."/>
            <person name="Niang G."/>
            <person name="Scheremetjew M."/>
            <person name="Finn R."/>
            <person name="Kale V."/>
            <person name="Holt S."/>
            <person name="Cochrane G."/>
            <person name="Meng A."/>
            <person name="Brown T."/>
            <person name="Cohen L."/>
        </authorList>
    </citation>
    <scope>NUCLEOTIDE SEQUENCE</scope>
    <source>
        <strain evidence="3">CCMP325</strain>
    </source>
</reference>
<feature type="domain" description="PH" evidence="2">
    <location>
        <begin position="337"/>
        <end position="433"/>
    </location>
</feature>
<feature type="region of interest" description="Disordered" evidence="1">
    <location>
        <begin position="220"/>
        <end position="261"/>
    </location>
</feature>
<evidence type="ECO:0000256" key="1">
    <source>
        <dbReference type="SAM" id="MobiDB-lite"/>
    </source>
</evidence>
<feature type="region of interest" description="Disordered" evidence="1">
    <location>
        <begin position="125"/>
        <end position="146"/>
    </location>
</feature>
<dbReference type="AlphaFoldDB" id="A0A6T7RTX6"/>
<sequence>MVPHRDIPSDTETISSTSLSTLLNKPMPGHTLFSAEQNGIPSSRSPDAGKSSFATQIRPLPPATRSPSTQGAEFEEFSCRPCGQSESGNGERNPVGKIPTRPVLELNNLPPSSSQCSSLASSASVISSASTAPRSPTSSKNSAFSSSFSSTVYNSAFDRAVSTGAVVYSSEAHRTKAAFLPRSPSLQRSSKKSLSMPAGIGNLTPLPSKLAAEILAKDSDSANVEQAAGEESGKPDSPVTEERAAKEEADSTQQAKSRSHPSIRTMLASGNYHGSAVQIIAAACESNEEVRKQQLYDLWAPTKKQKSLSSFPMRKTPSLMLLFKQKKDVSSGSPTAPFLKSGWIEAKARSFFVSKWEMRFCELSIEGNLNVKKSETSEPLEIISLRGMTLKSDEKDLSIIHLIPVKGGSNLNFRISNFKNRKEWMESLRPWTKPSELSRSNEMDDMRSKFKERGRCCSAQKRSISMDFMMLRRAMSSLKKDSQLLKE</sequence>
<dbReference type="EMBL" id="HBEO01022033">
    <property type="protein sequence ID" value="CAD8492217.1"/>
    <property type="molecule type" value="Transcribed_RNA"/>
</dbReference>
<feature type="compositionally biased region" description="Basic and acidic residues" evidence="1">
    <location>
        <begin position="240"/>
        <end position="249"/>
    </location>
</feature>
<evidence type="ECO:0000313" key="3">
    <source>
        <dbReference type="EMBL" id="CAD8492217.1"/>
    </source>
</evidence>